<keyword evidence="1" id="KW-0732">Signal</keyword>
<name>A0ABD3NAE9_9STRA</name>
<evidence type="ECO:0000313" key="3">
    <source>
        <dbReference type="Proteomes" id="UP001530293"/>
    </source>
</evidence>
<sequence>MKVIGHILLVLALTASVCMAFSLSANQGANQAISRREIFNMVTNAAVATTVVLSGPSSALATNIGTLPPINGIYSDPNHLDGYRIVRVLDKSNALVTLQDEPNGPIFSVSGKIVGTTVTLDFSAKGGPKDIVATLVGDDKLKFPDGNTWTKISGVDGVYADPNHPSGYRVVRIAKGKDIFITLQDEPNGEAIELKGMQKENGSVSIDFSPKGGPNNLTAIVKDGKLVFPDGNAWTKI</sequence>
<dbReference type="AlphaFoldDB" id="A0ABD3NAE9"/>
<protein>
    <submittedName>
        <fullName evidence="2">Uncharacterized protein</fullName>
    </submittedName>
</protein>
<keyword evidence="3" id="KW-1185">Reference proteome</keyword>
<feature type="chain" id="PRO_5044757456" evidence="1">
    <location>
        <begin position="21"/>
        <end position="237"/>
    </location>
</feature>
<organism evidence="2 3">
    <name type="scientific">Discostella pseudostelligera</name>
    <dbReference type="NCBI Taxonomy" id="259834"/>
    <lineage>
        <taxon>Eukaryota</taxon>
        <taxon>Sar</taxon>
        <taxon>Stramenopiles</taxon>
        <taxon>Ochrophyta</taxon>
        <taxon>Bacillariophyta</taxon>
        <taxon>Coscinodiscophyceae</taxon>
        <taxon>Thalassiosirophycidae</taxon>
        <taxon>Stephanodiscales</taxon>
        <taxon>Stephanodiscaceae</taxon>
        <taxon>Discostella</taxon>
    </lineage>
</organism>
<dbReference type="EMBL" id="JALLBG020000027">
    <property type="protein sequence ID" value="KAL3771261.1"/>
    <property type="molecule type" value="Genomic_DNA"/>
</dbReference>
<evidence type="ECO:0000256" key="1">
    <source>
        <dbReference type="SAM" id="SignalP"/>
    </source>
</evidence>
<comment type="caution">
    <text evidence="2">The sequence shown here is derived from an EMBL/GenBank/DDBJ whole genome shotgun (WGS) entry which is preliminary data.</text>
</comment>
<accession>A0ABD3NAE9</accession>
<evidence type="ECO:0000313" key="2">
    <source>
        <dbReference type="EMBL" id="KAL3771261.1"/>
    </source>
</evidence>
<feature type="signal peptide" evidence="1">
    <location>
        <begin position="1"/>
        <end position="20"/>
    </location>
</feature>
<proteinExistence type="predicted"/>
<reference evidence="2 3" key="1">
    <citation type="submission" date="2024-10" db="EMBL/GenBank/DDBJ databases">
        <title>Updated reference genomes for cyclostephanoid diatoms.</title>
        <authorList>
            <person name="Roberts W.R."/>
            <person name="Alverson A.J."/>
        </authorList>
    </citation>
    <scope>NUCLEOTIDE SEQUENCE [LARGE SCALE GENOMIC DNA]</scope>
    <source>
        <strain evidence="2 3">AJA232-27</strain>
    </source>
</reference>
<gene>
    <name evidence="2" type="ORF">ACHAWU_005165</name>
</gene>
<dbReference type="Proteomes" id="UP001530293">
    <property type="component" value="Unassembled WGS sequence"/>
</dbReference>